<accession>A0A7C2K2G1</accession>
<feature type="compositionally biased region" description="Low complexity" evidence="1">
    <location>
        <begin position="32"/>
        <end position="48"/>
    </location>
</feature>
<dbReference type="AlphaFoldDB" id="A0A7C2K2G1"/>
<sequence>MPTFHMITSQLTRGTAVAAFTTALLLSGCGDSSNSGAPASLPSPSAVTEEGHEHEHGHPTEGPHHGDLVELGNEEYHVEIVHGDGGEVTVYVLDSGAKKAVPIDAAEVTINLSHKGEAEQFKLAASPEAGDPAGKASRFTLKDEHLAEDLDAEGATAKLVITINGKQYTGKIEHDHDQAGHDHEHKERKAE</sequence>
<evidence type="ECO:0000313" key="2">
    <source>
        <dbReference type="EMBL" id="HEN16858.1"/>
    </source>
</evidence>
<feature type="compositionally biased region" description="Basic and acidic residues" evidence="1">
    <location>
        <begin position="171"/>
        <end position="191"/>
    </location>
</feature>
<evidence type="ECO:0000256" key="1">
    <source>
        <dbReference type="SAM" id="MobiDB-lite"/>
    </source>
</evidence>
<protein>
    <submittedName>
        <fullName evidence="2">Uncharacterized protein</fullName>
    </submittedName>
</protein>
<feature type="compositionally biased region" description="Basic and acidic residues" evidence="1">
    <location>
        <begin position="49"/>
        <end position="67"/>
    </location>
</feature>
<reference evidence="2" key="1">
    <citation type="journal article" date="2020" name="mSystems">
        <title>Genome- and Community-Level Interaction Insights into Carbon Utilization and Element Cycling Functions of Hydrothermarchaeota in Hydrothermal Sediment.</title>
        <authorList>
            <person name="Zhou Z."/>
            <person name="Liu Y."/>
            <person name="Xu W."/>
            <person name="Pan J."/>
            <person name="Luo Z.H."/>
            <person name="Li M."/>
        </authorList>
    </citation>
    <scope>NUCLEOTIDE SEQUENCE [LARGE SCALE GENOMIC DNA]</scope>
    <source>
        <strain evidence="2">SpSt-339</strain>
    </source>
</reference>
<name>A0A7C2K2G1_9PLAN</name>
<gene>
    <name evidence="2" type="ORF">ENQ76_15460</name>
</gene>
<proteinExistence type="predicted"/>
<organism evidence="2">
    <name type="scientific">Schlesneria paludicola</name>
    <dbReference type="NCBI Taxonomy" id="360056"/>
    <lineage>
        <taxon>Bacteria</taxon>
        <taxon>Pseudomonadati</taxon>
        <taxon>Planctomycetota</taxon>
        <taxon>Planctomycetia</taxon>
        <taxon>Planctomycetales</taxon>
        <taxon>Planctomycetaceae</taxon>
        <taxon>Schlesneria</taxon>
    </lineage>
</organism>
<dbReference type="EMBL" id="DSOK01000424">
    <property type="protein sequence ID" value="HEN16858.1"/>
    <property type="molecule type" value="Genomic_DNA"/>
</dbReference>
<comment type="caution">
    <text evidence="2">The sequence shown here is derived from an EMBL/GenBank/DDBJ whole genome shotgun (WGS) entry which is preliminary data.</text>
</comment>
<feature type="region of interest" description="Disordered" evidence="1">
    <location>
        <begin position="170"/>
        <end position="191"/>
    </location>
</feature>
<feature type="region of interest" description="Disordered" evidence="1">
    <location>
        <begin position="32"/>
        <end position="67"/>
    </location>
</feature>